<accession>A0A9L0SFI1</accession>
<keyword evidence="4" id="KW-1185">Reference proteome</keyword>
<sequence length="261" mass="28358">PGKDPSSEPQEEEGEGGGPRCPPRRLGSGARGWGPTDTEVIKNPDRIGAQSRFAFPARTLEGPPRPSRERERGPDTAARGRTLNARRSETEAHAEGCTARDPVEGKCPEPANPTTESGFVDGDGDGERLLRTRPPAGPMAFVWITLFLTPTSGLLRPDQDPSPPIRNVRMEPESQRLTWDLHGNVSGIECSQSLEYNVTARKNQYCQFPVLPSCGSKNYTVFVTGGQPFSTSIGYPEPGEGTTLLMVFLGRPSSESQNNHF</sequence>
<evidence type="ECO:0000256" key="1">
    <source>
        <dbReference type="SAM" id="MobiDB-lite"/>
    </source>
</evidence>
<evidence type="ECO:0000313" key="4">
    <source>
        <dbReference type="Proteomes" id="UP000002281"/>
    </source>
</evidence>
<protein>
    <recommendedName>
        <fullName evidence="2">IL-3 receptor alpha chain N-terminal domain-containing protein</fullName>
    </recommendedName>
</protein>
<reference evidence="3" key="2">
    <citation type="submission" date="2025-08" db="UniProtKB">
        <authorList>
            <consortium name="Ensembl"/>
        </authorList>
    </citation>
    <scope>IDENTIFICATION</scope>
    <source>
        <strain evidence="3">Thoroughbred</strain>
    </source>
</reference>
<dbReference type="Ensembl" id="ENSECAT00000123289.1">
    <property type="protein sequence ID" value="ENSECAP00000072751.1"/>
    <property type="gene ID" value="ENSECAG00000040065.3"/>
</dbReference>
<evidence type="ECO:0000259" key="2">
    <source>
        <dbReference type="Pfam" id="PF18611"/>
    </source>
</evidence>
<dbReference type="Gene3D" id="2.60.40.3850">
    <property type="match status" value="1"/>
</dbReference>
<dbReference type="Proteomes" id="UP000002281">
    <property type="component" value="Chromosome X"/>
</dbReference>
<dbReference type="GeneTree" id="ENSGT00940000163802"/>
<evidence type="ECO:0000313" key="3">
    <source>
        <dbReference type="Ensembl" id="ENSECAP00000072751.1"/>
    </source>
</evidence>
<dbReference type="InterPro" id="IPR040907">
    <property type="entry name" value="IL3Ra_N"/>
</dbReference>
<organism evidence="3 4">
    <name type="scientific">Equus caballus</name>
    <name type="common">Horse</name>
    <dbReference type="NCBI Taxonomy" id="9796"/>
    <lineage>
        <taxon>Eukaryota</taxon>
        <taxon>Metazoa</taxon>
        <taxon>Chordata</taxon>
        <taxon>Craniata</taxon>
        <taxon>Vertebrata</taxon>
        <taxon>Euteleostomi</taxon>
        <taxon>Mammalia</taxon>
        <taxon>Eutheria</taxon>
        <taxon>Laurasiatheria</taxon>
        <taxon>Perissodactyla</taxon>
        <taxon>Equidae</taxon>
        <taxon>Equus</taxon>
    </lineage>
</organism>
<feature type="region of interest" description="Disordered" evidence="1">
    <location>
        <begin position="1"/>
        <end position="125"/>
    </location>
</feature>
<dbReference type="Pfam" id="PF18611">
    <property type="entry name" value="IL3Ra_N"/>
    <property type="match status" value="1"/>
</dbReference>
<name>A0A9L0SFI1_HORSE</name>
<feature type="domain" description="IL-3 receptor alpha chain N-terminal" evidence="2">
    <location>
        <begin position="165"/>
        <end position="236"/>
    </location>
</feature>
<reference evidence="3" key="3">
    <citation type="submission" date="2025-09" db="UniProtKB">
        <authorList>
            <consortium name="Ensembl"/>
        </authorList>
    </citation>
    <scope>IDENTIFICATION</scope>
    <source>
        <strain evidence="3">Thoroughbred</strain>
    </source>
</reference>
<dbReference type="AlphaFoldDB" id="A0A9L0SFI1"/>
<proteinExistence type="predicted"/>
<reference evidence="3 4" key="1">
    <citation type="journal article" date="2009" name="Science">
        <title>Genome sequence, comparative analysis, and population genetics of the domestic horse.</title>
        <authorList>
            <consortium name="Broad Institute Genome Sequencing Platform"/>
            <consortium name="Broad Institute Whole Genome Assembly Team"/>
            <person name="Wade C.M."/>
            <person name="Giulotto E."/>
            <person name="Sigurdsson S."/>
            <person name="Zoli M."/>
            <person name="Gnerre S."/>
            <person name="Imsland F."/>
            <person name="Lear T.L."/>
            <person name="Adelson D.L."/>
            <person name="Bailey E."/>
            <person name="Bellone R.R."/>
            <person name="Bloecker H."/>
            <person name="Distl O."/>
            <person name="Edgar R.C."/>
            <person name="Garber M."/>
            <person name="Leeb T."/>
            <person name="Mauceli E."/>
            <person name="MacLeod J.N."/>
            <person name="Penedo M.C.T."/>
            <person name="Raison J.M."/>
            <person name="Sharpe T."/>
            <person name="Vogel J."/>
            <person name="Andersson L."/>
            <person name="Antczak D.F."/>
            <person name="Biagi T."/>
            <person name="Binns M.M."/>
            <person name="Chowdhary B.P."/>
            <person name="Coleman S.J."/>
            <person name="Della Valle G."/>
            <person name="Fryc S."/>
            <person name="Guerin G."/>
            <person name="Hasegawa T."/>
            <person name="Hill E.W."/>
            <person name="Jurka J."/>
            <person name="Kiialainen A."/>
            <person name="Lindgren G."/>
            <person name="Liu J."/>
            <person name="Magnani E."/>
            <person name="Mickelson J.R."/>
            <person name="Murray J."/>
            <person name="Nergadze S.G."/>
            <person name="Onofrio R."/>
            <person name="Pedroni S."/>
            <person name="Piras M.F."/>
            <person name="Raudsepp T."/>
            <person name="Rocchi M."/>
            <person name="Roeed K.H."/>
            <person name="Ryder O.A."/>
            <person name="Searle S."/>
            <person name="Skow L."/>
            <person name="Swinburne J.E."/>
            <person name="Syvaenen A.C."/>
            <person name="Tozaki T."/>
            <person name="Valberg S.J."/>
            <person name="Vaudin M."/>
            <person name="White J.R."/>
            <person name="Zody M.C."/>
            <person name="Lander E.S."/>
            <person name="Lindblad-Toh K."/>
        </authorList>
    </citation>
    <scope>NUCLEOTIDE SEQUENCE [LARGE SCALE GENOMIC DNA]</scope>
    <source>
        <strain evidence="3 4">Thoroughbred</strain>
    </source>
</reference>